<reference evidence="4 5" key="1">
    <citation type="submission" date="2023-07" db="EMBL/GenBank/DDBJ databases">
        <title>Genomic Encyclopedia of Type Strains, Phase IV (KMG-IV): sequencing the most valuable type-strain genomes for metagenomic binning, comparative biology and taxonomic classification.</title>
        <authorList>
            <person name="Goeker M."/>
        </authorList>
    </citation>
    <scope>NUCLEOTIDE SEQUENCE [LARGE SCALE GENOMIC DNA]</scope>
    <source>
        <strain evidence="4 5">DSM 18695</strain>
    </source>
</reference>
<dbReference type="PANTHER" id="PTHR10204">
    <property type="entry name" value="NAD P H OXIDOREDUCTASE-RELATED"/>
    <property type="match status" value="1"/>
</dbReference>
<organism evidence="4 5">
    <name type="scientific">Caulobacter ginsengisoli</name>
    <dbReference type="NCBI Taxonomy" id="400775"/>
    <lineage>
        <taxon>Bacteria</taxon>
        <taxon>Pseudomonadati</taxon>
        <taxon>Pseudomonadota</taxon>
        <taxon>Alphaproteobacteria</taxon>
        <taxon>Caulobacterales</taxon>
        <taxon>Caulobacteraceae</taxon>
        <taxon>Caulobacter</taxon>
    </lineage>
</organism>
<dbReference type="RefSeq" id="WP_307351731.1">
    <property type="nucleotide sequence ID" value="NZ_JAUSVS010000009.1"/>
</dbReference>
<name>A0ABU0IXA6_9CAUL</name>
<dbReference type="Gene3D" id="3.40.50.360">
    <property type="match status" value="1"/>
</dbReference>
<gene>
    <name evidence="4" type="ORF">QO010_003769</name>
</gene>
<evidence type="ECO:0000313" key="5">
    <source>
        <dbReference type="Proteomes" id="UP001228905"/>
    </source>
</evidence>
<dbReference type="Proteomes" id="UP001228905">
    <property type="component" value="Unassembled WGS sequence"/>
</dbReference>
<dbReference type="Pfam" id="PF02525">
    <property type="entry name" value="Flavodoxin_2"/>
    <property type="match status" value="1"/>
</dbReference>
<evidence type="ECO:0000259" key="3">
    <source>
        <dbReference type="Pfam" id="PF02525"/>
    </source>
</evidence>
<dbReference type="InterPro" id="IPR051545">
    <property type="entry name" value="NAD(P)H_dehydrogenase_qn"/>
</dbReference>
<evidence type="ECO:0000256" key="2">
    <source>
        <dbReference type="ARBA" id="ARBA00023002"/>
    </source>
</evidence>
<protein>
    <submittedName>
        <fullName evidence="4">NADPH-quinone reductase</fullName>
    </submittedName>
</protein>
<accession>A0ABU0IXA6</accession>
<feature type="domain" description="Flavodoxin-like fold" evidence="3">
    <location>
        <begin position="5"/>
        <end position="182"/>
    </location>
</feature>
<keyword evidence="2" id="KW-0560">Oxidoreductase</keyword>
<sequence>MGGRRILVLNGHPDPDPARFAAALAGAYVRGASAAGRQIRRIDVGKLAPPPVRTRAEFEGGQPPEEILQAQEAIAWADHLVIIFPLWLGTMPAALKAFFEQTFRYGFAISRPGEPVRRLLKGRTARIIVTMGMPRPIFRWVFGAHGLKCLERGILWMAGVSPARSLILGGVEQSAERRADWLDQVEALGEAGA</sequence>
<keyword evidence="5" id="KW-1185">Reference proteome</keyword>
<evidence type="ECO:0000256" key="1">
    <source>
        <dbReference type="ARBA" id="ARBA00006252"/>
    </source>
</evidence>
<comment type="similarity">
    <text evidence="1">Belongs to the NAD(P)H dehydrogenase (quinone) family.</text>
</comment>
<dbReference type="EMBL" id="JAUSVS010000009">
    <property type="protein sequence ID" value="MDQ0465976.1"/>
    <property type="molecule type" value="Genomic_DNA"/>
</dbReference>
<dbReference type="SUPFAM" id="SSF52218">
    <property type="entry name" value="Flavoproteins"/>
    <property type="match status" value="1"/>
</dbReference>
<dbReference type="InterPro" id="IPR003680">
    <property type="entry name" value="Flavodoxin_fold"/>
</dbReference>
<dbReference type="PANTHER" id="PTHR10204:SF34">
    <property type="entry name" value="NAD(P)H DEHYDROGENASE [QUINONE] 1 ISOFORM 1"/>
    <property type="match status" value="1"/>
</dbReference>
<comment type="caution">
    <text evidence="4">The sequence shown here is derived from an EMBL/GenBank/DDBJ whole genome shotgun (WGS) entry which is preliminary data.</text>
</comment>
<evidence type="ECO:0000313" key="4">
    <source>
        <dbReference type="EMBL" id="MDQ0465976.1"/>
    </source>
</evidence>
<dbReference type="InterPro" id="IPR029039">
    <property type="entry name" value="Flavoprotein-like_sf"/>
</dbReference>
<proteinExistence type="inferred from homology"/>